<name>A0A5C7J5K9_9BACT</name>
<protein>
    <submittedName>
        <fullName evidence="1">Uncharacterized protein</fullName>
    </submittedName>
</protein>
<accession>A0A5C7J5K9</accession>
<reference evidence="1 2" key="1">
    <citation type="submission" date="2018-09" db="EMBL/GenBank/DDBJ databases">
        <title>Metagenome Assembled Genomes from an Advanced Water Purification Facility.</title>
        <authorList>
            <person name="Stamps B.W."/>
            <person name="Spear J.R."/>
        </authorList>
    </citation>
    <scope>NUCLEOTIDE SEQUENCE [LARGE SCALE GENOMIC DNA]</scope>
    <source>
        <strain evidence="1">Bin_63_2</strain>
    </source>
</reference>
<evidence type="ECO:0000313" key="1">
    <source>
        <dbReference type="EMBL" id="TXG76699.1"/>
    </source>
</evidence>
<dbReference type="Proteomes" id="UP000321026">
    <property type="component" value="Unassembled WGS sequence"/>
</dbReference>
<dbReference type="EMBL" id="SSDS01000067">
    <property type="protein sequence ID" value="TXG76699.1"/>
    <property type="molecule type" value="Genomic_DNA"/>
</dbReference>
<gene>
    <name evidence="1" type="ORF">E6Q11_04155</name>
</gene>
<organism evidence="1 2">
    <name type="scientific">Candidatus Dojkabacteria bacterium</name>
    <dbReference type="NCBI Taxonomy" id="2099670"/>
    <lineage>
        <taxon>Bacteria</taxon>
        <taxon>Candidatus Dojkabacteria</taxon>
    </lineage>
</organism>
<proteinExistence type="predicted"/>
<comment type="caution">
    <text evidence="1">The sequence shown here is derived from an EMBL/GenBank/DDBJ whole genome shotgun (WGS) entry which is preliminary data.</text>
</comment>
<sequence length="64" mass="7671">MKLSKKQRELICSKTYREIRDVAKVNQSTIKRMRDRINDMKVGTLEKILKQVWGMDLKEFLSIE</sequence>
<dbReference type="AlphaFoldDB" id="A0A5C7J5K9"/>
<evidence type="ECO:0000313" key="2">
    <source>
        <dbReference type="Proteomes" id="UP000321026"/>
    </source>
</evidence>